<keyword evidence="8" id="KW-0418">Kinase</keyword>
<dbReference type="PANTHER" id="PTHR43065:SF42">
    <property type="entry name" value="TWO-COMPONENT SENSOR PPRA"/>
    <property type="match status" value="1"/>
</dbReference>
<reference evidence="8 9" key="1">
    <citation type="journal article" date="2010" name="Science">
        <title>Genomic comparison of the ants Camponotus floridanus and Harpegnathos saltator.</title>
        <authorList>
            <person name="Bonasio R."/>
            <person name="Zhang G."/>
            <person name="Ye C."/>
            <person name="Mutti N.S."/>
            <person name="Fang X."/>
            <person name="Qin N."/>
            <person name="Donahue G."/>
            <person name="Yang P."/>
            <person name="Li Q."/>
            <person name="Li C."/>
            <person name="Zhang P."/>
            <person name="Huang Z."/>
            <person name="Berger S.L."/>
            <person name="Reinberg D."/>
            <person name="Wang J."/>
            <person name="Liebig J."/>
        </authorList>
    </citation>
    <scope>NUCLEOTIDE SEQUENCE [LARGE SCALE GENOMIC DNA]</scope>
    <source>
        <strain evidence="8 9">Hsal</strain>
    </source>
</reference>
<dbReference type="SUPFAM" id="SSF55785">
    <property type="entry name" value="PYP-like sensor domain (PAS domain)"/>
    <property type="match status" value="1"/>
</dbReference>
<dbReference type="PRINTS" id="PR00344">
    <property type="entry name" value="BCTRLSENSOR"/>
</dbReference>
<dbReference type="PROSITE" id="PS50109">
    <property type="entry name" value="HIS_KIN"/>
    <property type="match status" value="1"/>
</dbReference>
<keyword evidence="9" id="KW-1185">Reference proteome</keyword>
<evidence type="ECO:0000256" key="1">
    <source>
        <dbReference type="ARBA" id="ARBA00000085"/>
    </source>
</evidence>
<dbReference type="SUPFAM" id="SSF47384">
    <property type="entry name" value="Homodimeric domain of signal transducing histidine kinase"/>
    <property type="match status" value="1"/>
</dbReference>
<dbReference type="Pfam" id="PF08448">
    <property type="entry name" value="PAS_4"/>
    <property type="match status" value="1"/>
</dbReference>
<keyword evidence="3 4" id="KW-0597">Phosphoprotein</keyword>
<dbReference type="SMART" id="SM00388">
    <property type="entry name" value="HisKA"/>
    <property type="match status" value="1"/>
</dbReference>
<dbReference type="InterPro" id="IPR004358">
    <property type="entry name" value="Sig_transdc_His_kin-like_C"/>
</dbReference>
<dbReference type="InterPro" id="IPR036890">
    <property type="entry name" value="HATPase_C_sf"/>
</dbReference>
<proteinExistence type="predicted"/>
<dbReference type="Gene3D" id="1.10.287.130">
    <property type="match status" value="1"/>
</dbReference>
<evidence type="ECO:0000256" key="4">
    <source>
        <dbReference type="PROSITE-ProRule" id="PRU00169"/>
    </source>
</evidence>
<sequence length="863" mass="94788">MSARDSSICGFTETEMTSSFVEKQSGGVIFWRVIAALAVIVGGVFSWCAAKQMLEPELLLILLGAYAGIGMFFLLCAASGACRFSADEQNWLPAIVSLELLEQAVVLTNEHGSVRYMNAAYRRLSENRREGLDVLLGYDETAARIIYRLNRSAREGHEGQGEIDLAGNFVYTVTVKPFRLDGHAMRIWALSRQSKKQSVLVGDLQDAVSHLDYAPAGFAAWDGQGRIGYLNATLAGWLGFDLATFTPGEMMLGTLVGAENMARIHEALTHSAAMPVVMPELDFRSGGQQPRRLRLYITRVMEGGFFRAIILPVDARQPHSSPDRTVQGGQDILQFKNYFDISPVALAVIDETCTVKRANMRFRQLFNLNTGREEPQGLQDFLAMLEQGSAERAGLAIRQALDHGTGQAIAVEAVLNGEEERYVRLYINAVRQGESDVAAVVLSVIETTEQRALEQHMEHSQKMQAVGQLAGGIAHDFNNVLTAIIMSCDFLLGNHRNSDPSHQDIMNIKNSANRAASLVQQLLAFSRRQTLRPEVLDLTERLVDLRPLVTKLVGHTNRLELEHGRALWPVKADGAELGRVIMNLAANARDAMPAGGVLKIRTANIIEPESRNFDYQNFTPGDYVLIEVSDSGNGIAPGILAKIFDPFFTTKEVGKGTGLGLSTVYGIITQTGGYIHCDSGPGRGARFSIYLPRYVENAQDRQESRLAQERREAEKQVINKPVDLSGSATVLLVEDEDAVRMGGMKALQSRGYTVLEAASGIEALEVMKENDGQIDIVVSDVVMPEMDGPTLFKEIRTRYPDMKFVFVSGYARDAFAGKLPEDAQFAFLAKPFSLKQLATTVKEMLAEPNTVSPAPRENSHAAL</sequence>
<dbReference type="FunFam" id="1.10.287.130:FF:000037">
    <property type="entry name" value="Hybrid sensor histidine kinase/response regulator"/>
    <property type="match status" value="1"/>
</dbReference>
<comment type="catalytic activity">
    <reaction evidence="1">
        <text>ATP + protein L-histidine = ADP + protein N-phospho-L-histidine.</text>
        <dbReference type="EC" id="2.7.13.3"/>
    </reaction>
</comment>
<keyword evidence="5" id="KW-0472">Membrane</keyword>
<dbReference type="Gene3D" id="3.40.50.2300">
    <property type="match status" value="1"/>
</dbReference>
<dbReference type="SMART" id="SM00448">
    <property type="entry name" value="REC"/>
    <property type="match status" value="1"/>
</dbReference>
<dbReference type="InterPro" id="IPR036097">
    <property type="entry name" value="HisK_dim/P_sf"/>
</dbReference>
<dbReference type="EMBL" id="CP017315">
    <property type="protein sequence ID" value="AQS41491.1"/>
    <property type="molecule type" value="Genomic_DNA"/>
</dbReference>
<dbReference type="Gene3D" id="3.30.565.10">
    <property type="entry name" value="Histidine kinase-like ATPase, C-terminal domain"/>
    <property type="match status" value="1"/>
</dbReference>
<dbReference type="InterPro" id="IPR005467">
    <property type="entry name" value="His_kinase_dom"/>
</dbReference>
<dbReference type="SUPFAM" id="SSF52172">
    <property type="entry name" value="CheY-like"/>
    <property type="match status" value="1"/>
</dbReference>
<feature type="transmembrane region" description="Helical" evidence="5">
    <location>
        <begin position="29"/>
        <end position="49"/>
    </location>
</feature>
<dbReference type="SMART" id="SM00091">
    <property type="entry name" value="PAS"/>
    <property type="match status" value="2"/>
</dbReference>
<protein>
    <recommendedName>
        <fullName evidence="2">histidine kinase</fullName>
        <ecNumber evidence="2">2.7.13.3</ecNumber>
    </recommendedName>
</protein>
<dbReference type="SMART" id="SM00387">
    <property type="entry name" value="HATPase_c"/>
    <property type="match status" value="1"/>
</dbReference>
<evidence type="ECO:0000259" key="6">
    <source>
        <dbReference type="PROSITE" id="PS50109"/>
    </source>
</evidence>
<dbReference type="CDD" id="cd00082">
    <property type="entry name" value="HisKA"/>
    <property type="match status" value="1"/>
</dbReference>
<dbReference type="Pfam" id="PF00072">
    <property type="entry name" value="Response_reg"/>
    <property type="match status" value="1"/>
</dbReference>
<dbReference type="InterPro" id="IPR003594">
    <property type="entry name" value="HATPase_dom"/>
</dbReference>
<gene>
    <name evidence="8" type="ORF">BHV28_07920</name>
</gene>
<name>A0A1U9JUG2_9HYPH</name>
<accession>A0A1U9JUG2</accession>
<evidence type="ECO:0000256" key="5">
    <source>
        <dbReference type="SAM" id="Phobius"/>
    </source>
</evidence>
<dbReference type="PROSITE" id="PS50110">
    <property type="entry name" value="RESPONSE_REGULATORY"/>
    <property type="match status" value="1"/>
</dbReference>
<evidence type="ECO:0000256" key="3">
    <source>
        <dbReference type="ARBA" id="ARBA00022553"/>
    </source>
</evidence>
<dbReference type="Gene3D" id="3.30.450.20">
    <property type="entry name" value="PAS domain"/>
    <property type="match status" value="1"/>
</dbReference>
<dbReference type="EC" id="2.7.13.3" evidence="2"/>
<feature type="domain" description="Response regulatory" evidence="7">
    <location>
        <begin position="729"/>
        <end position="845"/>
    </location>
</feature>
<feature type="domain" description="Histidine kinase" evidence="6">
    <location>
        <begin position="472"/>
        <end position="695"/>
    </location>
</feature>
<dbReference type="InterPro" id="IPR035965">
    <property type="entry name" value="PAS-like_dom_sf"/>
</dbReference>
<dbReference type="PANTHER" id="PTHR43065">
    <property type="entry name" value="SENSOR HISTIDINE KINASE"/>
    <property type="match status" value="1"/>
</dbReference>
<dbReference type="InterPro" id="IPR013656">
    <property type="entry name" value="PAS_4"/>
</dbReference>
<keyword evidence="8" id="KW-0808">Transferase</keyword>
<dbReference type="AlphaFoldDB" id="A0A1U9JUG2"/>
<evidence type="ECO:0000259" key="7">
    <source>
        <dbReference type="PROSITE" id="PS50110"/>
    </source>
</evidence>
<dbReference type="Pfam" id="PF02518">
    <property type="entry name" value="HATPase_c"/>
    <property type="match status" value="1"/>
</dbReference>
<keyword evidence="5" id="KW-1133">Transmembrane helix</keyword>
<evidence type="ECO:0000256" key="2">
    <source>
        <dbReference type="ARBA" id="ARBA00012438"/>
    </source>
</evidence>
<dbReference type="SUPFAM" id="SSF55874">
    <property type="entry name" value="ATPase domain of HSP90 chaperone/DNA topoisomerase II/histidine kinase"/>
    <property type="match status" value="1"/>
</dbReference>
<dbReference type="Proteomes" id="UP000188912">
    <property type="component" value="Chromosome"/>
</dbReference>
<dbReference type="GO" id="GO:0000155">
    <property type="term" value="F:phosphorelay sensor kinase activity"/>
    <property type="evidence" value="ECO:0007669"/>
    <property type="project" value="InterPro"/>
</dbReference>
<evidence type="ECO:0000313" key="9">
    <source>
        <dbReference type="Proteomes" id="UP000188912"/>
    </source>
</evidence>
<dbReference type="InterPro" id="IPR003661">
    <property type="entry name" value="HisK_dim/P_dom"/>
</dbReference>
<dbReference type="STRING" id="1902579.BHV28_07920"/>
<dbReference type="InterPro" id="IPR000014">
    <property type="entry name" value="PAS"/>
</dbReference>
<dbReference type="InterPro" id="IPR011006">
    <property type="entry name" value="CheY-like_superfamily"/>
</dbReference>
<keyword evidence="5" id="KW-0812">Transmembrane</keyword>
<dbReference type="KEGG" id="thd:BHV28_07920"/>
<organism evidence="8 9">
    <name type="scientific">Candidatus Tokpelaia hoelldobleri</name>
    <dbReference type="NCBI Taxonomy" id="1902579"/>
    <lineage>
        <taxon>Bacteria</taxon>
        <taxon>Pseudomonadati</taxon>
        <taxon>Pseudomonadota</taxon>
        <taxon>Alphaproteobacteria</taxon>
        <taxon>Hyphomicrobiales</taxon>
        <taxon>Candidatus Tokpelaia</taxon>
    </lineage>
</organism>
<feature type="modified residue" description="4-aspartylphosphate" evidence="4">
    <location>
        <position position="780"/>
    </location>
</feature>
<evidence type="ECO:0000313" key="8">
    <source>
        <dbReference type="EMBL" id="AQS41491.1"/>
    </source>
</evidence>
<dbReference type="Pfam" id="PF00512">
    <property type="entry name" value="HisKA"/>
    <property type="match status" value="1"/>
</dbReference>
<feature type="transmembrane region" description="Helical" evidence="5">
    <location>
        <begin position="58"/>
        <end position="80"/>
    </location>
</feature>
<reference evidence="8 9" key="2">
    <citation type="journal article" date="2016" name="Sci. Rep.">
        <title>The genome of Rhizobiales bacteria in predatory ants reveals urease gene functions but no genes for nitrogen fixation.</title>
        <authorList>
            <person name="Neuvonen M.M."/>
            <person name="Tamarit D."/>
            <person name="Naslund K."/>
            <person name="Liebig J."/>
            <person name="Feldhaar H."/>
            <person name="Moran N.A."/>
            <person name="Guy L."/>
            <person name="Andersson S.G."/>
        </authorList>
    </citation>
    <scope>NUCLEOTIDE SEQUENCE [LARGE SCALE GENOMIC DNA]</scope>
    <source>
        <strain evidence="8 9">Hsal</strain>
    </source>
</reference>
<dbReference type="InterPro" id="IPR001789">
    <property type="entry name" value="Sig_transdc_resp-reg_receiver"/>
</dbReference>